<keyword evidence="1" id="KW-0472">Membrane</keyword>
<organism evidence="2 3">
    <name type="scientific">Neisseria musculi</name>
    <dbReference type="NCBI Taxonomy" id="1815583"/>
    <lineage>
        <taxon>Bacteria</taxon>
        <taxon>Pseudomonadati</taxon>
        <taxon>Pseudomonadota</taxon>
        <taxon>Betaproteobacteria</taxon>
        <taxon>Neisseriales</taxon>
        <taxon>Neisseriaceae</taxon>
        <taxon>Neisseria</taxon>
    </lineage>
</organism>
<sequence>MDINWVRSLFTVWVFISFMLVLYVVLNKRNKRNYDAAANSIMEDNDIPDNEKNDR</sequence>
<dbReference type="KEGG" id="nmus:H7A79_2622"/>
<reference evidence="2" key="1">
    <citation type="submission" date="2024-06" db="EMBL/GenBank/DDBJ databases">
        <title>Complete Genome Sequence of mouse commensal type strain Neisseria musculi.</title>
        <authorList>
            <person name="Thapa E."/>
            <person name="Aluvathingal J."/>
            <person name="Nadendla S."/>
            <person name="Mehta A."/>
            <person name="Tettelin H."/>
            <person name="Weyand N.J."/>
        </authorList>
    </citation>
    <scope>NUCLEOTIDE SEQUENCE</scope>
    <source>
        <strain evidence="2">NW831</strain>
    </source>
</reference>
<dbReference type="Proteomes" id="UP000516412">
    <property type="component" value="Chromosome"/>
</dbReference>
<keyword evidence="3" id="KW-1185">Reference proteome</keyword>
<evidence type="ECO:0000313" key="2">
    <source>
        <dbReference type="EMBL" id="QNT60149.1"/>
    </source>
</evidence>
<feature type="transmembrane region" description="Helical" evidence="1">
    <location>
        <begin position="6"/>
        <end position="26"/>
    </location>
</feature>
<evidence type="ECO:0000313" key="3">
    <source>
        <dbReference type="Proteomes" id="UP000516412"/>
    </source>
</evidence>
<accession>A0A7H1MET4</accession>
<keyword evidence="1" id="KW-1133">Transmembrane helix</keyword>
<evidence type="ECO:0000256" key="1">
    <source>
        <dbReference type="SAM" id="Phobius"/>
    </source>
</evidence>
<proteinExistence type="predicted"/>
<keyword evidence="1" id="KW-0812">Transmembrane</keyword>
<protein>
    <submittedName>
        <fullName evidence="2">Cbb3-type cytochrome oxidase component FixQ family protein</fullName>
    </submittedName>
</protein>
<dbReference type="RefSeq" id="WP_135034084.1">
    <property type="nucleotide sequence ID" value="NZ_CP060414.2"/>
</dbReference>
<gene>
    <name evidence="2" type="ORF">H7A79_2622</name>
</gene>
<dbReference type="EMBL" id="CP060414">
    <property type="protein sequence ID" value="QNT60149.1"/>
    <property type="molecule type" value="Genomic_DNA"/>
</dbReference>
<name>A0A7H1MET4_9NEIS</name>
<dbReference type="AlphaFoldDB" id="A0A7H1MET4"/>